<sequence length="89" mass="10125">MPCQPFEVSYTHLNTSRCGTSREAEGTYDFIDRGYSISFLIFLMILSFIGGVASAVTVKALASIVSRVRNYWEYRRQPEQPLVIIDELV</sequence>
<organism evidence="2">
    <name type="scientific">Caenorhabditis remanei</name>
    <name type="common">Caenorhabditis vulgaris</name>
    <dbReference type="NCBI Taxonomy" id="31234"/>
    <lineage>
        <taxon>Eukaryota</taxon>
        <taxon>Metazoa</taxon>
        <taxon>Ecdysozoa</taxon>
        <taxon>Nematoda</taxon>
        <taxon>Chromadorea</taxon>
        <taxon>Rhabditida</taxon>
        <taxon>Rhabditina</taxon>
        <taxon>Rhabditomorpha</taxon>
        <taxon>Rhabditoidea</taxon>
        <taxon>Rhabditidae</taxon>
        <taxon>Peloderinae</taxon>
        <taxon>Caenorhabditis</taxon>
    </lineage>
</organism>
<gene>
    <name evidence="1" type="ORF">CRE_16336</name>
</gene>
<proteinExistence type="predicted"/>
<keyword evidence="2" id="KW-1185">Reference proteome</keyword>
<evidence type="ECO:0000313" key="2">
    <source>
        <dbReference type="Proteomes" id="UP000008281"/>
    </source>
</evidence>
<dbReference type="AlphaFoldDB" id="E3N824"/>
<name>E3N824_CAERE</name>
<accession>E3N824</accession>
<dbReference type="EMBL" id="DS268553">
    <property type="protein sequence ID" value="EFO89267.1"/>
    <property type="molecule type" value="Genomic_DNA"/>
</dbReference>
<protein>
    <submittedName>
        <fullName evidence="1">Uncharacterized protein</fullName>
    </submittedName>
</protein>
<dbReference type="Proteomes" id="UP000008281">
    <property type="component" value="Unassembled WGS sequence"/>
</dbReference>
<reference evidence="1" key="1">
    <citation type="submission" date="2007-07" db="EMBL/GenBank/DDBJ databases">
        <title>PCAP assembly of the Caenorhabditis remanei genome.</title>
        <authorList>
            <consortium name="The Caenorhabditis remanei Sequencing Consortium"/>
            <person name="Wilson R.K."/>
        </authorList>
    </citation>
    <scope>NUCLEOTIDE SEQUENCE [LARGE SCALE GENOMIC DNA]</scope>
    <source>
        <strain evidence="1">PB4641</strain>
    </source>
</reference>
<evidence type="ECO:0000313" key="1">
    <source>
        <dbReference type="EMBL" id="EFO89267.1"/>
    </source>
</evidence>
<dbReference type="HOGENOM" id="CLU_2456913_0_0_1"/>